<evidence type="ECO:0000256" key="1">
    <source>
        <dbReference type="SAM" id="MobiDB-lite"/>
    </source>
</evidence>
<organism evidence="2 3">
    <name type="scientific">Plutella xylostella</name>
    <name type="common">Diamondback moth</name>
    <name type="synonym">Plutella maculipennis</name>
    <dbReference type="NCBI Taxonomy" id="51655"/>
    <lineage>
        <taxon>Eukaryota</taxon>
        <taxon>Metazoa</taxon>
        <taxon>Ecdysozoa</taxon>
        <taxon>Arthropoda</taxon>
        <taxon>Hexapoda</taxon>
        <taxon>Insecta</taxon>
        <taxon>Pterygota</taxon>
        <taxon>Neoptera</taxon>
        <taxon>Endopterygota</taxon>
        <taxon>Lepidoptera</taxon>
        <taxon>Glossata</taxon>
        <taxon>Ditrysia</taxon>
        <taxon>Yponomeutoidea</taxon>
        <taxon>Plutellidae</taxon>
        <taxon>Plutella</taxon>
    </lineage>
</organism>
<protein>
    <submittedName>
        <fullName evidence="2">Uncharacterized protein</fullName>
    </submittedName>
</protein>
<sequence length="77" mass="8425">MSTTQPSPTTTSPKSPQHPTNMEQKKPLEPQQCAVEPEIIMKRVAGVGNMVQAPRDICPAGRRPDAEGVCREPWGDE</sequence>
<evidence type="ECO:0000313" key="3">
    <source>
        <dbReference type="Proteomes" id="UP000823941"/>
    </source>
</evidence>
<proteinExistence type="predicted"/>
<gene>
    <name evidence="2" type="ORF">JYU34_007740</name>
</gene>
<evidence type="ECO:0000313" key="2">
    <source>
        <dbReference type="EMBL" id="KAG7307535.1"/>
    </source>
</evidence>
<reference evidence="2 3" key="1">
    <citation type="submission" date="2021-06" db="EMBL/GenBank/DDBJ databases">
        <title>A haploid diamondback moth (Plutella xylostella L.) genome assembly resolves 31 chromosomes and identifies a diamide resistance mutation.</title>
        <authorList>
            <person name="Ward C.M."/>
            <person name="Perry K.D."/>
            <person name="Baker G."/>
            <person name="Powis K."/>
            <person name="Heckel D.G."/>
            <person name="Baxter S.W."/>
        </authorList>
    </citation>
    <scope>NUCLEOTIDE SEQUENCE [LARGE SCALE GENOMIC DNA]</scope>
    <source>
        <strain evidence="2 3">LV</strain>
        <tissue evidence="2">Single pupa</tissue>
    </source>
</reference>
<dbReference type="Proteomes" id="UP000823941">
    <property type="component" value="Chromosome 10"/>
</dbReference>
<comment type="caution">
    <text evidence="2">The sequence shown here is derived from an EMBL/GenBank/DDBJ whole genome shotgun (WGS) entry which is preliminary data.</text>
</comment>
<dbReference type="EMBL" id="JAHIBW010000010">
    <property type="protein sequence ID" value="KAG7307535.1"/>
    <property type="molecule type" value="Genomic_DNA"/>
</dbReference>
<feature type="compositionally biased region" description="Basic and acidic residues" evidence="1">
    <location>
        <begin position="62"/>
        <end position="77"/>
    </location>
</feature>
<accession>A0ABQ7QR60</accession>
<keyword evidence="3" id="KW-1185">Reference proteome</keyword>
<feature type="region of interest" description="Disordered" evidence="1">
    <location>
        <begin position="1"/>
        <end position="34"/>
    </location>
</feature>
<feature type="region of interest" description="Disordered" evidence="1">
    <location>
        <begin position="58"/>
        <end position="77"/>
    </location>
</feature>
<name>A0ABQ7QR60_PLUXY</name>
<feature type="compositionally biased region" description="Low complexity" evidence="1">
    <location>
        <begin position="1"/>
        <end position="20"/>
    </location>
</feature>